<accession>A0A915JLS7</accession>
<evidence type="ECO:0000313" key="2">
    <source>
        <dbReference type="WBParaSite" id="nRc.2.0.1.t27159-RA"/>
    </source>
</evidence>
<organism evidence="1 2">
    <name type="scientific">Romanomermis culicivorax</name>
    <name type="common">Nematode worm</name>
    <dbReference type="NCBI Taxonomy" id="13658"/>
    <lineage>
        <taxon>Eukaryota</taxon>
        <taxon>Metazoa</taxon>
        <taxon>Ecdysozoa</taxon>
        <taxon>Nematoda</taxon>
        <taxon>Enoplea</taxon>
        <taxon>Dorylaimia</taxon>
        <taxon>Mermithida</taxon>
        <taxon>Mermithoidea</taxon>
        <taxon>Mermithidae</taxon>
        <taxon>Romanomermis</taxon>
    </lineage>
</organism>
<dbReference type="AlphaFoldDB" id="A0A915JLS7"/>
<dbReference type="WBParaSite" id="nRc.2.0.1.t27159-RA">
    <property type="protein sequence ID" value="nRc.2.0.1.t27159-RA"/>
    <property type="gene ID" value="nRc.2.0.1.g27159"/>
</dbReference>
<evidence type="ECO:0000313" key="1">
    <source>
        <dbReference type="Proteomes" id="UP000887565"/>
    </source>
</evidence>
<keyword evidence="1" id="KW-1185">Reference proteome</keyword>
<protein>
    <submittedName>
        <fullName evidence="2">Uncharacterized protein</fullName>
    </submittedName>
</protein>
<proteinExistence type="predicted"/>
<name>A0A915JLS7_ROMCU</name>
<sequence length="106" mass="11629">MEGWAKWTAVKGRPLKIIDTRSRPSDNVKKGRKDSGEDTKAIGCRYLILRHQRQLTAIYQMGAAGTAVNIILKNFITLSGDMLTTDLTTSDTPCSLVELMTVANGC</sequence>
<dbReference type="Proteomes" id="UP000887565">
    <property type="component" value="Unplaced"/>
</dbReference>
<reference evidence="2" key="1">
    <citation type="submission" date="2022-11" db="UniProtKB">
        <authorList>
            <consortium name="WormBaseParasite"/>
        </authorList>
    </citation>
    <scope>IDENTIFICATION</scope>
</reference>